<evidence type="ECO:0000313" key="3">
    <source>
        <dbReference type="Proteomes" id="UP000700596"/>
    </source>
</evidence>
<keyword evidence="3" id="KW-1185">Reference proteome</keyword>
<protein>
    <submittedName>
        <fullName evidence="2">Uncharacterized protein</fullName>
    </submittedName>
</protein>
<feature type="chain" id="PRO_5040459145" evidence="1">
    <location>
        <begin position="26"/>
        <end position="212"/>
    </location>
</feature>
<keyword evidence="1" id="KW-0732">Signal</keyword>
<evidence type="ECO:0000313" key="2">
    <source>
        <dbReference type="EMBL" id="KAH7139313.1"/>
    </source>
</evidence>
<sequence>MKLLTVLAVASAALVFCSPVQPADSTGLRGRPSVGASDPIKVELGQNVANAGRLSGPSIYHEVYNALKSICSSNQNNCQTSVYAEIPVAYLDKGQVHNGGGLRLWVTSSLYFGEQERNLLIGIIAAAAQSDVEDKKNCHYSGKLCNVSDYVGVTVGQGYVSMEVRFEQSNKEKHGTFDCIAVKEAISGRVQDLIPEFDSHFGNSYYPDVSCI</sequence>
<dbReference type="Proteomes" id="UP000700596">
    <property type="component" value="Unassembled WGS sequence"/>
</dbReference>
<organism evidence="2 3">
    <name type="scientific">Dendryphion nanum</name>
    <dbReference type="NCBI Taxonomy" id="256645"/>
    <lineage>
        <taxon>Eukaryota</taxon>
        <taxon>Fungi</taxon>
        <taxon>Dikarya</taxon>
        <taxon>Ascomycota</taxon>
        <taxon>Pezizomycotina</taxon>
        <taxon>Dothideomycetes</taxon>
        <taxon>Pleosporomycetidae</taxon>
        <taxon>Pleosporales</taxon>
        <taxon>Torulaceae</taxon>
        <taxon>Dendryphion</taxon>
    </lineage>
</organism>
<comment type="caution">
    <text evidence="2">The sequence shown here is derived from an EMBL/GenBank/DDBJ whole genome shotgun (WGS) entry which is preliminary data.</text>
</comment>
<accession>A0A9P9EKU6</accession>
<gene>
    <name evidence="2" type="ORF">B0J11DRAFT_589034</name>
</gene>
<dbReference type="AlphaFoldDB" id="A0A9P9EKU6"/>
<feature type="signal peptide" evidence="1">
    <location>
        <begin position="1"/>
        <end position="25"/>
    </location>
</feature>
<name>A0A9P9EKU6_9PLEO</name>
<proteinExistence type="predicted"/>
<dbReference type="EMBL" id="JAGMWT010000001">
    <property type="protein sequence ID" value="KAH7139313.1"/>
    <property type="molecule type" value="Genomic_DNA"/>
</dbReference>
<evidence type="ECO:0000256" key="1">
    <source>
        <dbReference type="SAM" id="SignalP"/>
    </source>
</evidence>
<reference evidence="2" key="1">
    <citation type="journal article" date="2021" name="Nat. Commun.">
        <title>Genetic determinants of endophytism in the Arabidopsis root mycobiome.</title>
        <authorList>
            <person name="Mesny F."/>
            <person name="Miyauchi S."/>
            <person name="Thiergart T."/>
            <person name="Pickel B."/>
            <person name="Atanasova L."/>
            <person name="Karlsson M."/>
            <person name="Huettel B."/>
            <person name="Barry K.W."/>
            <person name="Haridas S."/>
            <person name="Chen C."/>
            <person name="Bauer D."/>
            <person name="Andreopoulos W."/>
            <person name="Pangilinan J."/>
            <person name="LaButti K."/>
            <person name="Riley R."/>
            <person name="Lipzen A."/>
            <person name="Clum A."/>
            <person name="Drula E."/>
            <person name="Henrissat B."/>
            <person name="Kohler A."/>
            <person name="Grigoriev I.V."/>
            <person name="Martin F.M."/>
            <person name="Hacquard S."/>
        </authorList>
    </citation>
    <scope>NUCLEOTIDE SEQUENCE</scope>
    <source>
        <strain evidence="2">MPI-CAGE-CH-0243</strain>
    </source>
</reference>